<dbReference type="GO" id="GO:0016493">
    <property type="term" value="F:C-C chemokine receptor activity"/>
    <property type="evidence" value="ECO:0007669"/>
    <property type="project" value="TreeGrafter"/>
</dbReference>
<accession>A0A8T3CZ76</accession>
<evidence type="ECO:0000256" key="4">
    <source>
        <dbReference type="ARBA" id="ARBA00022692"/>
    </source>
</evidence>
<evidence type="ECO:0000256" key="11">
    <source>
        <dbReference type="ARBA" id="ARBA00023180"/>
    </source>
</evidence>
<evidence type="ECO:0000256" key="12">
    <source>
        <dbReference type="ARBA" id="ARBA00023224"/>
    </source>
</evidence>
<feature type="transmembrane region" description="Helical" evidence="15">
    <location>
        <begin position="224"/>
        <end position="242"/>
    </location>
</feature>
<dbReference type="GO" id="GO:0006955">
    <property type="term" value="P:immune response"/>
    <property type="evidence" value="ECO:0007669"/>
    <property type="project" value="TreeGrafter"/>
</dbReference>
<dbReference type="GO" id="GO:0060326">
    <property type="term" value="P:cell chemotaxis"/>
    <property type="evidence" value="ECO:0007669"/>
    <property type="project" value="TreeGrafter"/>
</dbReference>
<keyword evidence="11" id="KW-0325">Glycoprotein</keyword>
<feature type="transmembrane region" description="Helical" evidence="15">
    <location>
        <begin position="61"/>
        <end position="82"/>
    </location>
</feature>
<dbReference type="GO" id="GO:0005769">
    <property type="term" value="C:early endosome"/>
    <property type="evidence" value="ECO:0007669"/>
    <property type="project" value="UniProtKB-SubCell"/>
</dbReference>
<gene>
    <name evidence="17" type="ORF">AGOR_G00174760</name>
</gene>
<dbReference type="Pfam" id="PF00001">
    <property type="entry name" value="7tm_1"/>
    <property type="match status" value="1"/>
</dbReference>
<dbReference type="InterPro" id="IPR000355">
    <property type="entry name" value="Chemokine_rcpt"/>
</dbReference>
<dbReference type="Gene3D" id="1.20.1070.10">
    <property type="entry name" value="Rhodopsin 7-helix transmembrane proteins"/>
    <property type="match status" value="1"/>
</dbReference>
<dbReference type="OrthoDB" id="9876908at2759"/>
<proteinExistence type="inferred from homology"/>
<keyword evidence="12 13" id="KW-0807">Transducer</keyword>
<dbReference type="InterPro" id="IPR050119">
    <property type="entry name" value="CCR1-9-like"/>
</dbReference>
<evidence type="ECO:0000313" key="17">
    <source>
        <dbReference type="EMBL" id="KAI1889020.1"/>
    </source>
</evidence>
<feature type="transmembrane region" description="Helical" evidence="15">
    <location>
        <begin position="263"/>
        <end position="284"/>
    </location>
</feature>
<dbReference type="GO" id="GO:0007204">
    <property type="term" value="P:positive regulation of cytosolic calcium ion concentration"/>
    <property type="evidence" value="ECO:0007669"/>
    <property type="project" value="TreeGrafter"/>
</dbReference>
<feature type="transmembrane region" description="Helical" evidence="15">
    <location>
        <begin position="169"/>
        <end position="191"/>
    </location>
</feature>
<keyword evidence="8 15" id="KW-0472">Membrane</keyword>
<keyword evidence="10 13" id="KW-0675">Receptor</keyword>
<keyword evidence="4 13" id="KW-0812">Transmembrane</keyword>
<keyword evidence="5" id="KW-0967">Endosome</keyword>
<dbReference type="InterPro" id="IPR000276">
    <property type="entry name" value="GPCR_Rhodpsn"/>
</dbReference>
<feature type="compositionally biased region" description="Low complexity" evidence="14">
    <location>
        <begin position="348"/>
        <end position="361"/>
    </location>
</feature>
<keyword evidence="9" id="KW-1015">Disulfide bond</keyword>
<feature type="region of interest" description="Disordered" evidence="14">
    <location>
        <begin position="348"/>
        <end position="369"/>
    </location>
</feature>
<sequence>MLRPTRTKQKVDFKGAMMDPDDILWLYNSTEVYENYSITGEFVTLCPKRNVNLFSAQFLPAFYYSIFLLSLLGNGLVLYIIYKYEKLSSMTNIFLLNLVISDLVFAFSLPFWATYHSSEWIFGGPLCKLVSSVYYIGFYSSILFLTLMTLDRYLAVVHAITSLKRRRNVYAVISSAAVWCVSILACLKKIILFDVRENGDSGTLCEETDFSKEVMTRWQLIGDYQQFVLFFLLPLAIVLYCYTRITVKIVHSRMKEKFRAVKIIFVIIVTFFVCWTPYNVVVLLRAIQASASGSTGSCADELDYALYVTRNIAFLYCCISPVFYTFVGKKFRGHFQKMLAKRTPCLPSQCSTNQSSRTTSQRIPHTIHE</sequence>
<dbReference type="PRINTS" id="PR00657">
    <property type="entry name" value="CCCHEMOKINER"/>
</dbReference>
<dbReference type="PRINTS" id="PR00645">
    <property type="entry name" value="CXCCHMKINER4"/>
</dbReference>
<dbReference type="InterPro" id="IPR017452">
    <property type="entry name" value="GPCR_Rhodpsn_7TM"/>
</dbReference>
<feature type="transmembrane region" description="Helical" evidence="15">
    <location>
        <begin position="304"/>
        <end position="327"/>
    </location>
</feature>
<feature type="transmembrane region" description="Helical" evidence="15">
    <location>
        <begin position="133"/>
        <end position="157"/>
    </location>
</feature>
<evidence type="ECO:0000256" key="3">
    <source>
        <dbReference type="ARBA" id="ARBA00022475"/>
    </source>
</evidence>
<dbReference type="PANTHER" id="PTHR10489">
    <property type="entry name" value="CELL ADHESION MOLECULE"/>
    <property type="match status" value="1"/>
</dbReference>
<dbReference type="PRINTS" id="PR00237">
    <property type="entry name" value="GPCRRHODOPSN"/>
</dbReference>
<dbReference type="PROSITE" id="PS50262">
    <property type="entry name" value="G_PROTEIN_RECEP_F1_2"/>
    <property type="match status" value="1"/>
</dbReference>
<reference evidence="17" key="1">
    <citation type="submission" date="2021-01" db="EMBL/GenBank/DDBJ databases">
        <authorList>
            <person name="Zahm M."/>
            <person name="Roques C."/>
            <person name="Cabau C."/>
            <person name="Klopp C."/>
            <person name="Donnadieu C."/>
            <person name="Jouanno E."/>
            <person name="Lampietro C."/>
            <person name="Louis A."/>
            <person name="Herpin A."/>
            <person name="Echchiki A."/>
            <person name="Berthelot C."/>
            <person name="Parey E."/>
            <person name="Roest-Crollius H."/>
            <person name="Braasch I."/>
            <person name="Postlethwait J."/>
            <person name="Bobe J."/>
            <person name="Montfort J."/>
            <person name="Bouchez O."/>
            <person name="Begum T."/>
            <person name="Mejri S."/>
            <person name="Adams A."/>
            <person name="Chen W.-J."/>
            <person name="Guiguen Y."/>
        </authorList>
    </citation>
    <scope>NUCLEOTIDE SEQUENCE</scope>
    <source>
        <tissue evidence="17">Blood</tissue>
    </source>
</reference>
<keyword evidence="3" id="KW-1003">Cell membrane</keyword>
<feature type="domain" description="G-protein coupled receptors family 1 profile" evidence="16">
    <location>
        <begin position="73"/>
        <end position="324"/>
    </location>
</feature>
<comment type="caution">
    <text evidence="17">The sequence shown here is derived from an EMBL/GenBank/DDBJ whole genome shotgun (WGS) entry which is preliminary data.</text>
</comment>
<dbReference type="AlphaFoldDB" id="A0A8T3CZ76"/>
<dbReference type="FunFam" id="1.20.1070.10:FF:000130">
    <property type="entry name" value="Chemokine (C-C motif) receptor 2"/>
    <property type="match status" value="1"/>
</dbReference>
<keyword evidence="18" id="KW-1185">Reference proteome</keyword>
<evidence type="ECO:0000256" key="6">
    <source>
        <dbReference type="ARBA" id="ARBA00022989"/>
    </source>
</evidence>
<name>A0A8T3CZ76_9TELE</name>
<evidence type="ECO:0000256" key="14">
    <source>
        <dbReference type="SAM" id="MobiDB-lite"/>
    </source>
</evidence>
<dbReference type="InterPro" id="IPR001277">
    <property type="entry name" value="CXCR4/ACKR2"/>
</dbReference>
<feature type="transmembrane region" description="Helical" evidence="15">
    <location>
        <begin position="94"/>
        <end position="113"/>
    </location>
</feature>
<keyword evidence="6 15" id="KW-1133">Transmembrane helix</keyword>
<evidence type="ECO:0000256" key="10">
    <source>
        <dbReference type="ARBA" id="ARBA00023170"/>
    </source>
</evidence>
<dbReference type="SUPFAM" id="SSF81321">
    <property type="entry name" value="Family A G protein-coupled receptor-like"/>
    <property type="match status" value="1"/>
</dbReference>
<evidence type="ECO:0000256" key="5">
    <source>
        <dbReference type="ARBA" id="ARBA00022753"/>
    </source>
</evidence>
<evidence type="ECO:0000256" key="9">
    <source>
        <dbReference type="ARBA" id="ARBA00023157"/>
    </source>
</evidence>
<evidence type="ECO:0000256" key="8">
    <source>
        <dbReference type="ARBA" id="ARBA00023136"/>
    </source>
</evidence>
<evidence type="ECO:0000256" key="7">
    <source>
        <dbReference type="ARBA" id="ARBA00023040"/>
    </source>
</evidence>
<evidence type="ECO:0000256" key="2">
    <source>
        <dbReference type="ARBA" id="ARBA00004651"/>
    </source>
</evidence>
<evidence type="ECO:0000256" key="13">
    <source>
        <dbReference type="RuleBase" id="RU000688"/>
    </source>
</evidence>
<dbReference type="Proteomes" id="UP000829720">
    <property type="component" value="Unassembled WGS sequence"/>
</dbReference>
<dbReference type="GO" id="GO:0019957">
    <property type="term" value="F:C-C chemokine binding"/>
    <property type="evidence" value="ECO:0007669"/>
    <property type="project" value="TreeGrafter"/>
</dbReference>
<evidence type="ECO:0000259" key="16">
    <source>
        <dbReference type="PROSITE" id="PS50262"/>
    </source>
</evidence>
<dbReference type="GO" id="GO:0009897">
    <property type="term" value="C:external side of plasma membrane"/>
    <property type="evidence" value="ECO:0007669"/>
    <property type="project" value="TreeGrafter"/>
</dbReference>
<dbReference type="PANTHER" id="PTHR10489:SF922">
    <property type="entry name" value="C-C CHEMOKINE RECEPTOR FAMILY-LIKE-RELATED"/>
    <property type="match status" value="1"/>
</dbReference>
<dbReference type="EMBL" id="JAERUA010000016">
    <property type="protein sequence ID" value="KAI1889020.1"/>
    <property type="molecule type" value="Genomic_DNA"/>
</dbReference>
<organism evidence="17 18">
    <name type="scientific">Albula goreensis</name>
    <dbReference type="NCBI Taxonomy" id="1534307"/>
    <lineage>
        <taxon>Eukaryota</taxon>
        <taxon>Metazoa</taxon>
        <taxon>Chordata</taxon>
        <taxon>Craniata</taxon>
        <taxon>Vertebrata</taxon>
        <taxon>Euteleostomi</taxon>
        <taxon>Actinopterygii</taxon>
        <taxon>Neopterygii</taxon>
        <taxon>Teleostei</taxon>
        <taxon>Albuliformes</taxon>
        <taxon>Albulidae</taxon>
        <taxon>Albula</taxon>
    </lineage>
</organism>
<protein>
    <recommendedName>
        <fullName evidence="16">G-protein coupled receptors family 1 profile domain-containing protein</fullName>
    </recommendedName>
</protein>
<keyword evidence="7 13" id="KW-0297">G-protein coupled receptor</keyword>
<evidence type="ECO:0000256" key="1">
    <source>
        <dbReference type="ARBA" id="ARBA00004412"/>
    </source>
</evidence>
<comment type="subcellular location">
    <subcellularLocation>
        <location evidence="2">Cell membrane</location>
        <topology evidence="2">Multi-pass membrane protein</topology>
    </subcellularLocation>
    <subcellularLocation>
        <location evidence="1">Early endosome</location>
    </subcellularLocation>
</comment>
<evidence type="ECO:0000256" key="15">
    <source>
        <dbReference type="SAM" id="Phobius"/>
    </source>
</evidence>
<evidence type="ECO:0000313" key="18">
    <source>
        <dbReference type="Proteomes" id="UP000829720"/>
    </source>
</evidence>
<dbReference type="PROSITE" id="PS00237">
    <property type="entry name" value="G_PROTEIN_RECEP_F1_1"/>
    <property type="match status" value="1"/>
</dbReference>
<comment type="similarity">
    <text evidence="13">Belongs to the G-protein coupled receptor 1 family.</text>
</comment>
<dbReference type="GO" id="GO:0019722">
    <property type="term" value="P:calcium-mediated signaling"/>
    <property type="evidence" value="ECO:0007669"/>
    <property type="project" value="TreeGrafter"/>
</dbReference>